<dbReference type="GO" id="GO:0009055">
    <property type="term" value="F:electron transfer activity"/>
    <property type="evidence" value="ECO:0007669"/>
    <property type="project" value="InterPro"/>
</dbReference>
<protein>
    <submittedName>
        <fullName evidence="7">Cytochrome C oxidase Cbb3</fullName>
    </submittedName>
</protein>
<evidence type="ECO:0000259" key="6">
    <source>
        <dbReference type="PROSITE" id="PS51007"/>
    </source>
</evidence>
<reference evidence="7 8" key="1">
    <citation type="submission" date="2017-10" db="EMBL/GenBank/DDBJ databases">
        <title>Sedimentibacterium mangrovi gen. nov., sp. nov., a novel member of family Phyllobacteriacea isolated from mangrove sediment.</title>
        <authorList>
            <person name="Liao H."/>
            <person name="Tian Y."/>
        </authorList>
    </citation>
    <scope>NUCLEOTIDE SEQUENCE [LARGE SCALE GENOMIC DNA]</scope>
    <source>
        <strain evidence="7 8">X9-2-2</strain>
    </source>
</reference>
<dbReference type="OrthoDB" id="9779283at2"/>
<dbReference type="Pfam" id="PF13442">
    <property type="entry name" value="Cytochrome_CBB3"/>
    <property type="match status" value="1"/>
</dbReference>
<dbReference type="GO" id="GO:0020037">
    <property type="term" value="F:heme binding"/>
    <property type="evidence" value="ECO:0007669"/>
    <property type="project" value="InterPro"/>
</dbReference>
<keyword evidence="1 4" id="KW-0349">Heme</keyword>
<proteinExistence type="predicted"/>
<evidence type="ECO:0000256" key="5">
    <source>
        <dbReference type="SAM" id="SignalP"/>
    </source>
</evidence>
<accession>A0A2G1QKA3</accession>
<feature type="domain" description="Cytochrome c" evidence="6">
    <location>
        <begin position="39"/>
        <end position="119"/>
    </location>
</feature>
<gene>
    <name evidence="7" type="ORF">CSC94_16705</name>
</gene>
<organism evidence="7 8">
    <name type="scientific">Zhengella mangrovi</name>
    <dbReference type="NCBI Taxonomy" id="1982044"/>
    <lineage>
        <taxon>Bacteria</taxon>
        <taxon>Pseudomonadati</taxon>
        <taxon>Pseudomonadota</taxon>
        <taxon>Alphaproteobacteria</taxon>
        <taxon>Hyphomicrobiales</taxon>
        <taxon>Notoacmeibacteraceae</taxon>
        <taxon>Zhengella</taxon>
    </lineage>
</organism>
<evidence type="ECO:0000313" key="8">
    <source>
        <dbReference type="Proteomes" id="UP000221168"/>
    </source>
</evidence>
<feature type="signal peptide" evidence="5">
    <location>
        <begin position="1"/>
        <end position="32"/>
    </location>
</feature>
<sequence>MTSTSTGHPFPLGRFAWMAILASLAFPATSLAAAPYSKEQAVHGRTVYNQSCAACHGGKLQGGAGPALRGKKFSGSLSYGNMTASQLFDFMSKHMPKNEPGSLPEKAYWDVFAYMLCENGFKAGKTALDADSVGNVTLLPLPGKPAGACHSP</sequence>
<dbReference type="AlphaFoldDB" id="A0A2G1QKA3"/>
<comment type="caution">
    <text evidence="7">The sequence shown here is derived from an EMBL/GenBank/DDBJ whole genome shotgun (WGS) entry which is preliminary data.</text>
</comment>
<keyword evidence="5" id="KW-0732">Signal</keyword>
<evidence type="ECO:0000256" key="4">
    <source>
        <dbReference type="PROSITE-ProRule" id="PRU00433"/>
    </source>
</evidence>
<dbReference type="PROSITE" id="PS51007">
    <property type="entry name" value="CYTC"/>
    <property type="match status" value="1"/>
</dbReference>
<keyword evidence="2 4" id="KW-0479">Metal-binding</keyword>
<evidence type="ECO:0000313" key="7">
    <source>
        <dbReference type="EMBL" id="PHP65957.1"/>
    </source>
</evidence>
<dbReference type="Proteomes" id="UP000221168">
    <property type="component" value="Unassembled WGS sequence"/>
</dbReference>
<dbReference type="Gene3D" id="1.10.760.10">
    <property type="entry name" value="Cytochrome c-like domain"/>
    <property type="match status" value="1"/>
</dbReference>
<dbReference type="EMBL" id="PDVP01000011">
    <property type="protein sequence ID" value="PHP65957.1"/>
    <property type="molecule type" value="Genomic_DNA"/>
</dbReference>
<evidence type="ECO:0000256" key="2">
    <source>
        <dbReference type="ARBA" id="ARBA00022723"/>
    </source>
</evidence>
<dbReference type="InterPro" id="IPR036909">
    <property type="entry name" value="Cyt_c-like_dom_sf"/>
</dbReference>
<dbReference type="SUPFAM" id="SSF46626">
    <property type="entry name" value="Cytochrome c"/>
    <property type="match status" value="1"/>
</dbReference>
<evidence type="ECO:0000256" key="3">
    <source>
        <dbReference type="ARBA" id="ARBA00023004"/>
    </source>
</evidence>
<keyword evidence="8" id="KW-1185">Reference proteome</keyword>
<name>A0A2G1QKA3_9HYPH</name>
<keyword evidence="3 4" id="KW-0408">Iron</keyword>
<dbReference type="InterPro" id="IPR009056">
    <property type="entry name" value="Cyt_c-like_dom"/>
</dbReference>
<dbReference type="GO" id="GO:0046872">
    <property type="term" value="F:metal ion binding"/>
    <property type="evidence" value="ECO:0007669"/>
    <property type="project" value="UniProtKB-KW"/>
</dbReference>
<evidence type="ECO:0000256" key="1">
    <source>
        <dbReference type="ARBA" id="ARBA00022617"/>
    </source>
</evidence>
<feature type="chain" id="PRO_5013692973" evidence="5">
    <location>
        <begin position="33"/>
        <end position="152"/>
    </location>
</feature>